<gene>
    <name evidence="9" type="ORF">B9J98_04745</name>
</gene>
<feature type="transmembrane region" description="Helical" evidence="7">
    <location>
        <begin position="91"/>
        <end position="109"/>
    </location>
</feature>
<dbReference type="PANTHER" id="PTHR42682">
    <property type="entry name" value="HYDROGENASE-4 COMPONENT F"/>
    <property type="match status" value="1"/>
</dbReference>
<feature type="transmembrane region" description="Helical" evidence="7">
    <location>
        <begin position="145"/>
        <end position="168"/>
    </location>
</feature>
<accession>A0A2R7Y3D7</accession>
<dbReference type="InterPro" id="IPR010096">
    <property type="entry name" value="NADH-Q_OxRdtase_suN/2"/>
</dbReference>
<keyword evidence="3 7" id="KW-0812">Transmembrane</keyword>
<feature type="transmembrane region" description="Helical" evidence="7">
    <location>
        <begin position="353"/>
        <end position="375"/>
    </location>
</feature>
<proteinExistence type="inferred from homology"/>
<feature type="transmembrane region" description="Helical" evidence="7">
    <location>
        <begin position="63"/>
        <end position="84"/>
    </location>
</feature>
<keyword evidence="6 7" id="KW-0472">Membrane</keyword>
<comment type="subcellular location">
    <subcellularLocation>
        <location evidence="1">Cell membrane</location>
        <topology evidence="1">Multi-pass membrane protein</topology>
    </subcellularLocation>
</comment>
<evidence type="ECO:0000256" key="2">
    <source>
        <dbReference type="ARBA" id="ARBA00022475"/>
    </source>
</evidence>
<evidence type="ECO:0000256" key="4">
    <source>
        <dbReference type="ARBA" id="ARBA00022989"/>
    </source>
</evidence>
<evidence type="ECO:0000259" key="8">
    <source>
        <dbReference type="Pfam" id="PF00361"/>
    </source>
</evidence>
<feature type="transmembrane region" description="Helical" evidence="7">
    <location>
        <begin position="16"/>
        <end position="37"/>
    </location>
</feature>
<name>A0A2R7Y3D7_9ARCH</name>
<feature type="transmembrane region" description="Helical" evidence="7">
    <location>
        <begin position="387"/>
        <end position="408"/>
    </location>
</feature>
<dbReference type="Pfam" id="PF00361">
    <property type="entry name" value="Proton_antipo_M"/>
    <property type="match status" value="1"/>
</dbReference>
<evidence type="ECO:0000256" key="5">
    <source>
        <dbReference type="ARBA" id="ARBA00023002"/>
    </source>
</evidence>
<keyword evidence="4 7" id="KW-1133">Transmembrane helix</keyword>
<dbReference type="InterPro" id="IPR001750">
    <property type="entry name" value="ND/Mrp_TM"/>
</dbReference>
<dbReference type="PANTHER" id="PTHR42682:SF4">
    <property type="entry name" value="NADH-UBIQUINONE_PLASTOQUINONE"/>
    <property type="match status" value="1"/>
</dbReference>
<dbReference type="GO" id="GO:0042773">
    <property type="term" value="P:ATP synthesis coupled electron transport"/>
    <property type="evidence" value="ECO:0007669"/>
    <property type="project" value="InterPro"/>
</dbReference>
<feature type="domain" description="NADH:quinone oxidoreductase/Mrp antiporter transmembrane" evidence="8">
    <location>
        <begin position="108"/>
        <end position="401"/>
    </location>
</feature>
<dbReference type="EMBL" id="NDWU01000010">
    <property type="protein sequence ID" value="PUA32055.1"/>
    <property type="molecule type" value="Genomic_DNA"/>
</dbReference>
<dbReference type="GO" id="GO:0008137">
    <property type="term" value="F:NADH dehydrogenase (ubiquinone) activity"/>
    <property type="evidence" value="ECO:0007669"/>
    <property type="project" value="InterPro"/>
</dbReference>
<evidence type="ECO:0000256" key="3">
    <source>
        <dbReference type="ARBA" id="ARBA00022692"/>
    </source>
</evidence>
<protein>
    <recommendedName>
        <fullName evidence="8">NADH:quinone oxidoreductase/Mrp antiporter transmembrane domain-containing protein</fullName>
    </recommendedName>
</protein>
<dbReference type="PRINTS" id="PR01437">
    <property type="entry name" value="NUOXDRDTASE4"/>
</dbReference>
<organism evidence="9 10">
    <name type="scientific">Candidatus Terraquivivens tikiterensis</name>
    <dbReference type="NCBI Taxonomy" id="1980982"/>
    <lineage>
        <taxon>Archaea</taxon>
        <taxon>Nitrososphaerota</taxon>
        <taxon>Candidatus Wolframiiraptoraceae</taxon>
        <taxon>Candidatus Terraquivivens</taxon>
    </lineage>
</organism>
<keyword evidence="2" id="KW-1003">Cell membrane</keyword>
<comment type="caution">
    <text evidence="9">The sequence shown here is derived from an EMBL/GenBank/DDBJ whole genome shotgun (WGS) entry which is preliminary data.</text>
</comment>
<dbReference type="GO" id="GO:0016491">
    <property type="term" value="F:oxidoreductase activity"/>
    <property type="evidence" value="ECO:0007669"/>
    <property type="project" value="UniProtKB-KW"/>
</dbReference>
<dbReference type="InterPro" id="IPR003918">
    <property type="entry name" value="NADH_UbQ_OxRdtase"/>
</dbReference>
<sequence length="468" mass="50148">MAYVSRRLRVERVMDVYTLVGLAVVVYLAVAQLLYVLSQDATLTFNSTPRETASIIFIDKLSAYASLVFVLVGLASALFSIGYIEERKAEYYPLLLTMITGMVGVASSGDFLTFFVFWEVMSISAYALVAFRYKSWEAVEASLKYLIISSAGTAAILFALSLMYGVAGTLNIKALSAIFGLKDMRGEVWSYAILAFLLAGLGVNAAMVPFHSWLPDAHPAAPSPISAMLSGVVIKTGVYAMFRVLTTMFPPTVYDWRAALALYAVVTMTVGNLMAMLQEDIKRLLAFSSIAHIGYIVFGISVASTNGLAGGLLHVLNHATMKGLLFLSAGAFIHAAGTRSLDELSGIGRRMPISGVSFAIGAFSLAGIPGLSAFVSEFQIITASLEAGMLPFTVIMILNVLIGVAYYLRLVQVIFLKPLTPFSERAREASPVMIAPVIALAGLGILIGIYPSPFLETAKAVASSLLSR</sequence>
<dbReference type="Proteomes" id="UP000244066">
    <property type="component" value="Unassembled WGS sequence"/>
</dbReference>
<evidence type="ECO:0000313" key="10">
    <source>
        <dbReference type="Proteomes" id="UP000244066"/>
    </source>
</evidence>
<feature type="transmembrane region" description="Helical" evidence="7">
    <location>
        <begin position="258"/>
        <end position="277"/>
    </location>
</feature>
<dbReference type="InterPro" id="IPR052175">
    <property type="entry name" value="ComplexI-like_HydComp"/>
</dbReference>
<feature type="transmembrane region" description="Helical" evidence="7">
    <location>
        <begin position="225"/>
        <end position="246"/>
    </location>
</feature>
<evidence type="ECO:0000256" key="7">
    <source>
        <dbReference type="SAM" id="Phobius"/>
    </source>
</evidence>
<evidence type="ECO:0000256" key="1">
    <source>
        <dbReference type="ARBA" id="ARBA00004651"/>
    </source>
</evidence>
<dbReference type="GO" id="GO:0005886">
    <property type="term" value="C:plasma membrane"/>
    <property type="evidence" value="ECO:0007669"/>
    <property type="project" value="UniProtKB-SubCell"/>
</dbReference>
<evidence type="ECO:0000313" key="9">
    <source>
        <dbReference type="EMBL" id="PUA32055.1"/>
    </source>
</evidence>
<feature type="transmembrane region" description="Helical" evidence="7">
    <location>
        <begin position="188"/>
        <end position="213"/>
    </location>
</feature>
<dbReference type="HAMAP" id="MF_00445">
    <property type="entry name" value="NDH1_NuoN_1"/>
    <property type="match status" value="1"/>
</dbReference>
<evidence type="ECO:0000256" key="6">
    <source>
        <dbReference type="ARBA" id="ARBA00023136"/>
    </source>
</evidence>
<reference evidence="9 10" key="1">
    <citation type="submission" date="2017-04" db="EMBL/GenBank/DDBJ databases">
        <title>Draft Aigarchaeota genome from a New Zealand hot spring.</title>
        <authorList>
            <person name="Reysenbach A.-L."/>
            <person name="Donaho J.A."/>
            <person name="Gerhart J."/>
            <person name="Kelley J.F."/>
            <person name="Kouba K."/>
            <person name="Podar M."/>
            <person name="Stott M."/>
        </authorList>
    </citation>
    <scope>NUCLEOTIDE SEQUENCE [LARGE SCALE GENOMIC DNA]</scope>
    <source>
        <strain evidence="9">NZ13_MG1</strain>
    </source>
</reference>
<keyword evidence="5" id="KW-0560">Oxidoreductase</keyword>
<feature type="transmembrane region" description="Helical" evidence="7">
    <location>
        <begin position="429"/>
        <end position="450"/>
    </location>
</feature>
<dbReference type="AlphaFoldDB" id="A0A2R7Y3D7"/>